<dbReference type="OrthoDB" id="2719060at2"/>
<dbReference type="EMBL" id="RBZP01000009">
    <property type="protein sequence ID" value="RKQ32608.1"/>
    <property type="molecule type" value="Genomic_DNA"/>
</dbReference>
<evidence type="ECO:0000313" key="3">
    <source>
        <dbReference type="Proteomes" id="UP000269301"/>
    </source>
</evidence>
<evidence type="ECO:0008006" key="4">
    <source>
        <dbReference type="Google" id="ProtNLM"/>
    </source>
</evidence>
<keyword evidence="1" id="KW-0732">Signal</keyword>
<feature type="signal peptide" evidence="1">
    <location>
        <begin position="1"/>
        <end position="22"/>
    </location>
</feature>
<protein>
    <recommendedName>
        <fullName evidence="4">DUF3221 domain-containing protein</fullName>
    </recommendedName>
</protein>
<dbReference type="PROSITE" id="PS51257">
    <property type="entry name" value="PROKAR_LIPOPROTEIN"/>
    <property type="match status" value="1"/>
</dbReference>
<keyword evidence="3" id="KW-1185">Reference proteome</keyword>
<evidence type="ECO:0000313" key="2">
    <source>
        <dbReference type="EMBL" id="RKQ32608.1"/>
    </source>
</evidence>
<feature type="chain" id="PRO_5019799866" description="DUF3221 domain-containing protein" evidence="1">
    <location>
        <begin position="23"/>
        <end position="128"/>
    </location>
</feature>
<accession>A0A495A1F7</accession>
<name>A0A495A1F7_9BACI</name>
<dbReference type="AlphaFoldDB" id="A0A495A1F7"/>
<gene>
    <name evidence="2" type="ORF">D8M06_11760</name>
</gene>
<reference evidence="2 3" key="1">
    <citation type="journal article" date="2016" name="Int. J. Syst. Evol. Microbiol.">
        <title>Oceanobacillus halophilus sp. nov., a novel moderately halophilic bacterium from a hypersaline lake.</title>
        <authorList>
            <person name="Amoozegar M.A."/>
            <person name="Bagheri M."/>
            <person name="Makhdoumi A."/>
            <person name="Nikou M.M."/>
            <person name="Fazeli S.A.S."/>
            <person name="Schumann P."/>
            <person name="Sproer C."/>
            <person name="Sanchez-Porro C."/>
            <person name="Ventosa A."/>
        </authorList>
    </citation>
    <scope>NUCLEOTIDE SEQUENCE [LARGE SCALE GENOMIC DNA]</scope>
    <source>
        <strain evidence="2 3">DSM 23996</strain>
    </source>
</reference>
<dbReference type="RefSeq" id="WP_121204605.1">
    <property type="nucleotide sequence ID" value="NZ_RBZP01000009.1"/>
</dbReference>
<dbReference type="Proteomes" id="UP000269301">
    <property type="component" value="Unassembled WGS sequence"/>
</dbReference>
<comment type="caution">
    <text evidence="2">The sequence shown here is derived from an EMBL/GenBank/DDBJ whole genome shotgun (WGS) entry which is preliminary data.</text>
</comment>
<proteinExistence type="predicted"/>
<organism evidence="2 3">
    <name type="scientific">Oceanobacillus halophilus</name>
    <dbReference type="NCBI Taxonomy" id="930130"/>
    <lineage>
        <taxon>Bacteria</taxon>
        <taxon>Bacillati</taxon>
        <taxon>Bacillota</taxon>
        <taxon>Bacilli</taxon>
        <taxon>Bacillales</taxon>
        <taxon>Bacillaceae</taxon>
        <taxon>Oceanobacillus</taxon>
    </lineage>
</organism>
<evidence type="ECO:0000256" key="1">
    <source>
        <dbReference type="SAM" id="SignalP"/>
    </source>
</evidence>
<sequence>MKKLLVVLLVSVLLAGCNSEQANQPDNGVSLEIRNVDVLVDNDRTALTAEVKASAKKIFYRIEQGESDLLKEQQIDLESAEWAKIEIEEKLPDESLDKEDPPIIVIYGKDNNGQTVNPNYIPIDIGME</sequence>